<feature type="transmembrane region" description="Helical" evidence="1">
    <location>
        <begin position="146"/>
        <end position="164"/>
    </location>
</feature>
<feature type="transmembrane region" description="Helical" evidence="1">
    <location>
        <begin position="395"/>
        <end position="414"/>
    </location>
</feature>
<protein>
    <submittedName>
        <fullName evidence="3">Uncharacterized protein</fullName>
    </submittedName>
</protein>
<comment type="caution">
    <text evidence="3">The sequence shown here is derived from an EMBL/GenBank/DDBJ whole genome shotgun (WGS) entry which is preliminary data.</text>
</comment>
<keyword evidence="4" id="KW-1185">Reference proteome</keyword>
<evidence type="ECO:0000313" key="3">
    <source>
        <dbReference type="EMBL" id="MQL79276.1"/>
    </source>
</evidence>
<feature type="transmembrane region" description="Helical" evidence="1">
    <location>
        <begin position="171"/>
        <end position="198"/>
    </location>
</feature>
<feature type="signal peptide" evidence="2">
    <location>
        <begin position="1"/>
        <end position="29"/>
    </location>
</feature>
<feature type="transmembrane region" description="Helical" evidence="1">
    <location>
        <begin position="419"/>
        <end position="436"/>
    </location>
</feature>
<keyword evidence="1" id="KW-1133">Transmembrane helix</keyword>
<sequence>SSLLPLLFEFLLLWLVRDWLSLLSHVREAYPPALFSVSFERECLYRDLRVAFSQVLGVDSFPAGSECELQESVAAVAGSTCCERGCWFARAAVGFVCGLRVRAVVCLASRAGAPLCAVLCSVDVVARAKQMLSVLSSLLVLVEVKFPHNYVVIVSGCCGIALWVEVHRLAACVLVMVFVVWLVVVALPSGLMCINWLFGFWCGFPEPLAVVLNGVSVVLVEVLPESVCVASTGYCVFSRLAMCFGRLLEPHLGLLLLSLCGDELSLLPIGLSAFSLPGRCRPRCGAFGRVSGHCAGQIVFLFVFKFLGCADGTSCVPVVGWFASLLVPDVLSQLVVWVVVLSHGIWCCVAHCGDLCSEGPFPCAILRLSWSLPSCFVQCVFCLCLGYAWEALVTVWCVALSACMVGAVPCVCVLLRANVVVALLKLLVFRAFPLWVSGPLPGPELFQAVVTGGASARVTLMDRIAHEVGMFYVVNVFCVDVELCFMEIVLLDLSLVVLYPFRLPCMGNLPVRPTAEAMVCLNPGRTELSQALLDQRELLHGFSKRFEVLEMRGACSHREDVVWSGGNAEGSPVFAFFVKATALDIALLMQQPDPSRSCCESDMSKGCVLKATLPLVVTSAERSSYACFLYFDYPYFCCTVEVCVVFLDTLTPMFELYVRLRERQQWDSDFPELVFSRL</sequence>
<gene>
    <name evidence="3" type="ORF">Taro_011712</name>
</gene>
<evidence type="ECO:0000256" key="2">
    <source>
        <dbReference type="SAM" id="SignalP"/>
    </source>
</evidence>
<dbReference type="Proteomes" id="UP000652761">
    <property type="component" value="Unassembled WGS sequence"/>
</dbReference>
<dbReference type="AlphaFoldDB" id="A0A843UAT0"/>
<evidence type="ECO:0000313" key="4">
    <source>
        <dbReference type="Proteomes" id="UP000652761"/>
    </source>
</evidence>
<feature type="transmembrane region" description="Helical" evidence="1">
    <location>
        <begin position="368"/>
        <end position="389"/>
    </location>
</feature>
<keyword evidence="1" id="KW-0812">Transmembrane</keyword>
<accession>A0A843UAT0</accession>
<proteinExistence type="predicted"/>
<evidence type="ECO:0000256" key="1">
    <source>
        <dbReference type="SAM" id="Phobius"/>
    </source>
</evidence>
<keyword evidence="2" id="KW-0732">Signal</keyword>
<reference evidence="3" key="1">
    <citation type="submission" date="2017-07" db="EMBL/GenBank/DDBJ databases">
        <title>Taro Niue Genome Assembly and Annotation.</title>
        <authorList>
            <person name="Atibalentja N."/>
            <person name="Keating K."/>
            <person name="Fields C.J."/>
        </authorList>
    </citation>
    <scope>NUCLEOTIDE SEQUENCE</scope>
    <source>
        <strain evidence="3">Niue_2</strain>
        <tissue evidence="3">Leaf</tissue>
    </source>
</reference>
<organism evidence="3 4">
    <name type="scientific">Colocasia esculenta</name>
    <name type="common">Wild taro</name>
    <name type="synonym">Arum esculentum</name>
    <dbReference type="NCBI Taxonomy" id="4460"/>
    <lineage>
        <taxon>Eukaryota</taxon>
        <taxon>Viridiplantae</taxon>
        <taxon>Streptophyta</taxon>
        <taxon>Embryophyta</taxon>
        <taxon>Tracheophyta</taxon>
        <taxon>Spermatophyta</taxon>
        <taxon>Magnoliopsida</taxon>
        <taxon>Liliopsida</taxon>
        <taxon>Araceae</taxon>
        <taxon>Aroideae</taxon>
        <taxon>Colocasieae</taxon>
        <taxon>Colocasia</taxon>
    </lineage>
</organism>
<name>A0A843UAT0_COLES</name>
<keyword evidence="1" id="KW-0472">Membrane</keyword>
<dbReference type="EMBL" id="NMUH01000445">
    <property type="protein sequence ID" value="MQL79276.1"/>
    <property type="molecule type" value="Genomic_DNA"/>
</dbReference>
<feature type="non-terminal residue" evidence="3">
    <location>
        <position position="1"/>
    </location>
</feature>
<feature type="transmembrane region" description="Helical" evidence="1">
    <location>
        <begin position="334"/>
        <end position="356"/>
    </location>
</feature>
<feature type="chain" id="PRO_5033023446" evidence="2">
    <location>
        <begin position="30"/>
        <end position="678"/>
    </location>
</feature>
<feature type="transmembrane region" description="Helical" evidence="1">
    <location>
        <begin position="298"/>
        <end position="322"/>
    </location>
</feature>